<dbReference type="UniPathway" id="UPA00075">
    <property type="reaction ID" value="UER00336"/>
</dbReference>
<dbReference type="Proteomes" id="UP000052008">
    <property type="component" value="Unassembled WGS sequence"/>
</dbReference>
<keyword evidence="6 12" id="KW-0658">Purine biosynthesis</keyword>
<evidence type="ECO:0000256" key="4">
    <source>
        <dbReference type="ARBA" id="ARBA00012339"/>
    </source>
</evidence>
<dbReference type="PROSITE" id="PS00163">
    <property type="entry name" value="FUMARATE_LYASES"/>
    <property type="match status" value="1"/>
</dbReference>
<evidence type="ECO:0000259" key="13">
    <source>
        <dbReference type="SMART" id="SM00998"/>
    </source>
</evidence>
<evidence type="ECO:0000256" key="1">
    <source>
        <dbReference type="ARBA" id="ARBA00004706"/>
    </source>
</evidence>
<evidence type="ECO:0000256" key="9">
    <source>
        <dbReference type="ARBA" id="ARBA00030717"/>
    </source>
</evidence>
<dbReference type="STRING" id="1703770.AMJ39_03425"/>
<comment type="pathway">
    <text evidence="1 12">Purine metabolism; IMP biosynthesis via de novo pathway; 5-amino-1-(5-phospho-D-ribosyl)imidazole-4-carboxamide from 5-amino-1-(5-phospho-D-ribosyl)imidazole-4-carboxylate: step 2/2.</text>
</comment>
<evidence type="ECO:0000313" key="15">
    <source>
        <dbReference type="Proteomes" id="UP000052008"/>
    </source>
</evidence>
<protein>
    <recommendedName>
        <fullName evidence="5 11">Adenylosuccinate lyase</fullName>
        <shortName evidence="12">ASL</shortName>
        <ecNumber evidence="4 11">4.3.2.2</ecNumber>
    </recommendedName>
    <alternativeName>
        <fullName evidence="9 12">Adenylosuccinase</fullName>
    </alternativeName>
</protein>
<evidence type="ECO:0000256" key="11">
    <source>
        <dbReference type="NCBIfam" id="TIGR00928"/>
    </source>
</evidence>
<dbReference type="GO" id="GO:0070626">
    <property type="term" value="F:(S)-2-(5-amino-1-(5-phospho-D-ribosyl)imidazole-4-carboxamido) succinate lyase (fumarate-forming) activity"/>
    <property type="evidence" value="ECO:0007669"/>
    <property type="project" value="TreeGrafter"/>
</dbReference>
<dbReference type="PANTHER" id="PTHR43172:SF1">
    <property type="entry name" value="ADENYLOSUCCINATE LYASE"/>
    <property type="match status" value="1"/>
</dbReference>
<dbReference type="GO" id="GO:0044208">
    <property type="term" value="P:'de novo' AMP biosynthetic process"/>
    <property type="evidence" value="ECO:0007669"/>
    <property type="project" value="UniProtKB-UniPathway"/>
</dbReference>
<dbReference type="UniPathway" id="UPA00074">
    <property type="reaction ID" value="UER00132"/>
</dbReference>
<comment type="catalytic activity">
    <reaction evidence="10">
        <text>N(6)-(1,2-dicarboxyethyl)-AMP = fumarate + AMP</text>
        <dbReference type="Rhea" id="RHEA:16853"/>
        <dbReference type="ChEBI" id="CHEBI:29806"/>
        <dbReference type="ChEBI" id="CHEBI:57567"/>
        <dbReference type="ChEBI" id="CHEBI:456215"/>
        <dbReference type="EC" id="4.3.2.2"/>
    </reaction>
    <physiologicalReaction direction="left-to-right" evidence="10">
        <dbReference type="Rhea" id="RHEA:16854"/>
    </physiologicalReaction>
</comment>
<dbReference type="Pfam" id="PF00206">
    <property type="entry name" value="Lyase_1"/>
    <property type="match status" value="1"/>
</dbReference>
<dbReference type="Gene3D" id="1.10.40.30">
    <property type="entry name" value="Fumarase/aspartase (C-terminal domain)"/>
    <property type="match status" value="1"/>
</dbReference>
<dbReference type="GO" id="GO:0006189">
    <property type="term" value="P:'de novo' IMP biosynthetic process"/>
    <property type="evidence" value="ECO:0007669"/>
    <property type="project" value="UniProtKB-UniPathway"/>
</dbReference>
<evidence type="ECO:0000256" key="10">
    <source>
        <dbReference type="ARBA" id="ARBA00049115"/>
    </source>
</evidence>
<feature type="domain" description="Adenylosuccinate lyase C-terminal" evidence="13">
    <location>
        <begin position="349"/>
        <end position="429"/>
    </location>
</feature>
<dbReference type="PANTHER" id="PTHR43172">
    <property type="entry name" value="ADENYLOSUCCINATE LYASE"/>
    <property type="match status" value="1"/>
</dbReference>
<evidence type="ECO:0000256" key="7">
    <source>
        <dbReference type="ARBA" id="ARBA00023239"/>
    </source>
</evidence>
<dbReference type="InterPro" id="IPR024083">
    <property type="entry name" value="Fumarase/histidase_N"/>
</dbReference>
<dbReference type="PATRIC" id="fig|1703770.3.peg.1421"/>
<dbReference type="GO" id="GO:0005829">
    <property type="term" value="C:cytosol"/>
    <property type="evidence" value="ECO:0007669"/>
    <property type="project" value="TreeGrafter"/>
</dbReference>
<comment type="similarity">
    <text evidence="3 12">Belongs to the lyase 1 family. Adenylosuccinate lyase subfamily.</text>
</comment>
<dbReference type="InterPro" id="IPR022761">
    <property type="entry name" value="Fumarate_lyase_N"/>
</dbReference>
<gene>
    <name evidence="14" type="ORF">AMJ39_03425</name>
</gene>
<comment type="pathway">
    <text evidence="2 12">Purine metabolism; AMP biosynthesis via de novo pathway; AMP from IMP: step 2/2.</text>
</comment>
<dbReference type="InterPro" id="IPR000362">
    <property type="entry name" value="Fumarate_lyase_fam"/>
</dbReference>
<keyword evidence="7 12" id="KW-0456">Lyase</keyword>
<dbReference type="CDD" id="cd01360">
    <property type="entry name" value="Adenylsuccinate_lyase_1"/>
    <property type="match status" value="1"/>
</dbReference>
<dbReference type="EC" id="4.3.2.2" evidence="4 11"/>
<dbReference type="EMBL" id="LIZS01000013">
    <property type="protein sequence ID" value="KPJ53765.1"/>
    <property type="molecule type" value="Genomic_DNA"/>
</dbReference>
<evidence type="ECO:0000256" key="8">
    <source>
        <dbReference type="ARBA" id="ARBA00024477"/>
    </source>
</evidence>
<organism evidence="14 15">
    <name type="scientific">candidate division TA06 bacterium DG_24</name>
    <dbReference type="NCBI Taxonomy" id="1703770"/>
    <lineage>
        <taxon>Bacteria</taxon>
        <taxon>Bacteria division TA06</taxon>
    </lineage>
</organism>
<evidence type="ECO:0000313" key="14">
    <source>
        <dbReference type="EMBL" id="KPJ53765.1"/>
    </source>
</evidence>
<evidence type="ECO:0000256" key="5">
    <source>
        <dbReference type="ARBA" id="ARBA00017058"/>
    </source>
</evidence>
<dbReference type="Pfam" id="PF10397">
    <property type="entry name" value="ADSL_C"/>
    <property type="match status" value="1"/>
</dbReference>
<dbReference type="PRINTS" id="PR00145">
    <property type="entry name" value="ARGSUCLYASE"/>
</dbReference>
<sequence length="433" mass="48447">MIERYTLPRMGYIWSEENKLATWLEVELLVAEAEAEAGIIPRDAAETMRAKAAFDIDRVKKIEERVRHDVAAFVTDVAETIGPEGRYLHFGLTSSDVLDTAGAVLMRDAGKEIESDLSELLAALEEKARAHRDTLIVGRTHGVHAEPTSLGLKFLLWYDETKRNRQRMAAAVERISYGKISGAVGNFAHLDPGIEESVCARLGLKPAPVSSQVVQRDRHAEYMTTLAIIASTCEKIATEIRNLHRTEIGELEEGFTTGQKGSSSMPHKRNPIVSERIAGLARVVRGNALAALENVALWHERDITHSSVERVIIPDSTILVDYVLHKLVDVIRNLVVRPDRMRKNLELTDGYICSQKILLGLIAKGVSREEAYRLVQGAAFRGREEEKDFRSLVESDSDIGQHLSQEEIAECFRLDGYLKNVGHIYERVLGKHR</sequence>
<dbReference type="SMART" id="SM00998">
    <property type="entry name" value="ADSL_C"/>
    <property type="match status" value="1"/>
</dbReference>
<dbReference type="GO" id="GO:0004018">
    <property type="term" value="F:N6-(1,2-dicarboxyethyl)AMP AMP-lyase (fumarate-forming) activity"/>
    <property type="evidence" value="ECO:0007669"/>
    <property type="project" value="UniProtKB-UniRule"/>
</dbReference>
<dbReference type="PRINTS" id="PR00149">
    <property type="entry name" value="FUMRATELYASE"/>
</dbReference>
<evidence type="ECO:0000256" key="6">
    <source>
        <dbReference type="ARBA" id="ARBA00022755"/>
    </source>
</evidence>
<dbReference type="InterPro" id="IPR008948">
    <property type="entry name" value="L-Aspartase-like"/>
</dbReference>
<comment type="caution">
    <text evidence="14">The sequence shown here is derived from an EMBL/GenBank/DDBJ whole genome shotgun (WGS) entry which is preliminary data.</text>
</comment>
<dbReference type="InterPro" id="IPR020557">
    <property type="entry name" value="Fumarate_lyase_CS"/>
</dbReference>
<evidence type="ECO:0000256" key="12">
    <source>
        <dbReference type="RuleBase" id="RU361172"/>
    </source>
</evidence>
<accession>A0A0S7WUA0</accession>
<dbReference type="SUPFAM" id="SSF48557">
    <property type="entry name" value="L-aspartase-like"/>
    <property type="match status" value="1"/>
</dbReference>
<name>A0A0S7WUA0_UNCT6</name>
<dbReference type="InterPro" id="IPR019468">
    <property type="entry name" value="AdenyloSucc_lyase_C"/>
</dbReference>
<reference evidence="14 15" key="1">
    <citation type="journal article" date="2015" name="Microbiome">
        <title>Genomic resolution of linkages in carbon, nitrogen, and sulfur cycling among widespread estuary sediment bacteria.</title>
        <authorList>
            <person name="Baker B.J."/>
            <person name="Lazar C.S."/>
            <person name="Teske A.P."/>
            <person name="Dick G.J."/>
        </authorList>
    </citation>
    <scope>NUCLEOTIDE SEQUENCE [LARGE SCALE GENOMIC DNA]</scope>
    <source>
        <strain evidence="14">DG_24</strain>
    </source>
</reference>
<evidence type="ECO:0000256" key="2">
    <source>
        <dbReference type="ARBA" id="ARBA00004734"/>
    </source>
</evidence>
<proteinExistence type="inferred from homology"/>
<dbReference type="NCBIfam" id="TIGR00928">
    <property type="entry name" value="purB"/>
    <property type="match status" value="1"/>
</dbReference>
<dbReference type="Gene3D" id="1.10.275.10">
    <property type="entry name" value="Fumarase/aspartase (N-terminal domain)"/>
    <property type="match status" value="1"/>
</dbReference>
<dbReference type="Gene3D" id="1.20.200.10">
    <property type="entry name" value="Fumarase/aspartase (Central domain)"/>
    <property type="match status" value="1"/>
</dbReference>
<comment type="catalytic activity">
    <reaction evidence="8">
        <text>(2S)-2-[5-amino-1-(5-phospho-beta-D-ribosyl)imidazole-4-carboxamido]succinate = 5-amino-1-(5-phospho-beta-D-ribosyl)imidazole-4-carboxamide + fumarate</text>
        <dbReference type="Rhea" id="RHEA:23920"/>
        <dbReference type="ChEBI" id="CHEBI:29806"/>
        <dbReference type="ChEBI" id="CHEBI:58443"/>
        <dbReference type="ChEBI" id="CHEBI:58475"/>
        <dbReference type="EC" id="4.3.2.2"/>
    </reaction>
    <physiologicalReaction direction="left-to-right" evidence="8">
        <dbReference type="Rhea" id="RHEA:23921"/>
    </physiologicalReaction>
</comment>
<dbReference type="AlphaFoldDB" id="A0A0S7WUA0"/>
<dbReference type="FunFam" id="1.10.40.30:FF:000007">
    <property type="entry name" value="Adenylosuccinate lyase"/>
    <property type="match status" value="1"/>
</dbReference>
<evidence type="ECO:0000256" key="3">
    <source>
        <dbReference type="ARBA" id="ARBA00008273"/>
    </source>
</evidence>
<dbReference type="FunFam" id="1.20.200.10:FF:000008">
    <property type="entry name" value="Adenylosuccinate lyase"/>
    <property type="match status" value="1"/>
</dbReference>
<dbReference type="InterPro" id="IPR004769">
    <property type="entry name" value="Pur_lyase"/>
</dbReference>